<name>A0A517V6V3_9PLAN</name>
<dbReference type="Proteomes" id="UP000316855">
    <property type="component" value="Chromosome"/>
</dbReference>
<proteinExistence type="predicted"/>
<evidence type="ECO:0000256" key="1">
    <source>
        <dbReference type="SAM" id="MobiDB-lite"/>
    </source>
</evidence>
<reference evidence="3 4" key="1">
    <citation type="submission" date="2019-02" db="EMBL/GenBank/DDBJ databases">
        <title>Deep-cultivation of Planctomycetes and their phenomic and genomic characterization uncovers novel biology.</title>
        <authorList>
            <person name="Wiegand S."/>
            <person name="Jogler M."/>
            <person name="Boedeker C."/>
            <person name="Pinto D."/>
            <person name="Vollmers J."/>
            <person name="Rivas-Marin E."/>
            <person name="Kohn T."/>
            <person name="Peeters S.H."/>
            <person name="Heuer A."/>
            <person name="Rast P."/>
            <person name="Oberbeckmann S."/>
            <person name="Bunk B."/>
            <person name="Jeske O."/>
            <person name="Meyerdierks A."/>
            <person name="Storesund J.E."/>
            <person name="Kallscheuer N."/>
            <person name="Luecker S."/>
            <person name="Lage O.M."/>
            <person name="Pohl T."/>
            <person name="Merkel B.J."/>
            <person name="Hornburger P."/>
            <person name="Mueller R.-W."/>
            <person name="Bruemmer F."/>
            <person name="Labrenz M."/>
            <person name="Spormann A.M."/>
            <person name="Op den Camp H."/>
            <person name="Overmann J."/>
            <person name="Amann R."/>
            <person name="Jetten M.S.M."/>
            <person name="Mascher T."/>
            <person name="Medema M.H."/>
            <person name="Devos D.P."/>
            <person name="Kaster A.-K."/>
            <person name="Ovreas L."/>
            <person name="Rohde M."/>
            <person name="Galperin M.Y."/>
            <person name="Jogler C."/>
        </authorList>
    </citation>
    <scope>NUCLEOTIDE SEQUENCE [LARGE SCALE GENOMIC DNA]</scope>
    <source>
        <strain evidence="3 4">Pan161</strain>
    </source>
</reference>
<organism evidence="3 4">
    <name type="scientific">Gimesia algae</name>
    <dbReference type="NCBI Taxonomy" id="2527971"/>
    <lineage>
        <taxon>Bacteria</taxon>
        <taxon>Pseudomonadati</taxon>
        <taxon>Planctomycetota</taxon>
        <taxon>Planctomycetia</taxon>
        <taxon>Planctomycetales</taxon>
        <taxon>Planctomycetaceae</taxon>
        <taxon>Gimesia</taxon>
    </lineage>
</organism>
<sequence length="279" mass="30619">MTGIGNSIEISDTPGIAKYDCVSTTFYFHSCRNRTDFCFPVLEKHMNVSSLNLSPPRQQSGNQRSQPGQRNVRTLALPALALLWLSAVVYGMFLLWQYQSTPGEEPLTTAVWPDESQMTCNSMRPTLVMFAHPRCPCTTASLNELAKIMTLGPERVDARIVFFKSSAFPEGWEKADLWKTASAIPGVTVCSDADGKTARLFNATTSGYVLLYDTQGKLLFHGGITGSRGHSGDNAGRSAIESILLSGTAERQETFAFGCPLLGEHSVSEQEGQRCRYPF</sequence>
<keyword evidence="2" id="KW-1133">Transmembrane helix</keyword>
<dbReference type="EMBL" id="CP036343">
    <property type="protein sequence ID" value="QDT88731.1"/>
    <property type="molecule type" value="Genomic_DNA"/>
</dbReference>
<feature type="region of interest" description="Disordered" evidence="1">
    <location>
        <begin position="50"/>
        <end position="70"/>
    </location>
</feature>
<dbReference type="AlphaFoldDB" id="A0A517V6V3"/>
<dbReference type="SUPFAM" id="SSF52833">
    <property type="entry name" value="Thioredoxin-like"/>
    <property type="match status" value="1"/>
</dbReference>
<keyword evidence="4" id="KW-1185">Reference proteome</keyword>
<evidence type="ECO:0000256" key="2">
    <source>
        <dbReference type="SAM" id="Phobius"/>
    </source>
</evidence>
<dbReference type="KEGG" id="gax:Pan161_03490"/>
<dbReference type="Gene3D" id="3.40.30.10">
    <property type="entry name" value="Glutaredoxin"/>
    <property type="match status" value="1"/>
</dbReference>
<gene>
    <name evidence="3" type="ORF">Pan161_03490</name>
</gene>
<protein>
    <recommendedName>
        <fullName evidence="5">RedB protein</fullName>
    </recommendedName>
</protein>
<evidence type="ECO:0000313" key="4">
    <source>
        <dbReference type="Proteomes" id="UP000316855"/>
    </source>
</evidence>
<feature type="transmembrane region" description="Helical" evidence="2">
    <location>
        <begin position="74"/>
        <end position="96"/>
    </location>
</feature>
<evidence type="ECO:0008006" key="5">
    <source>
        <dbReference type="Google" id="ProtNLM"/>
    </source>
</evidence>
<evidence type="ECO:0000313" key="3">
    <source>
        <dbReference type="EMBL" id="QDT88731.1"/>
    </source>
</evidence>
<keyword evidence="2" id="KW-0812">Transmembrane</keyword>
<keyword evidence="2" id="KW-0472">Membrane</keyword>
<accession>A0A517V6V3</accession>
<dbReference type="InterPro" id="IPR036249">
    <property type="entry name" value="Thioredoxin-like_sf"/>
</dbReference>